<reference evidence="1 2" key="1">
    <citation type="submission" date="2019-12" db="EMBL/GenBank/DDBJ databases">
        <title>Novel species isolated from a subtropical stream in China.</title>
        <authorList>
            <person name="Lu H."/>
        </authorList>
    </citation>
    <scope>NUCLEOTIDE SEQUENCE [LARGE SCALE GENOMIC DNA]</scope>
    <source>
        <strain evidence="1 2">FT127W</strain>
    </source>
</reference>
<keyword evidence="2" id="KW-1185">Reference proteome</keyword>
<evidence type="ECO:0000313" key="1">
    <source>
        <dbReference type="EMBL" id="MYN08052.1"/>
    </source>
</evidence>
<dbReference type="AlphaFoldDB" id="A0A7X4KMD1"/>
<dbReference type="EMBL" id="WWCU01000011">
    <property type="protein sequence ID" value="MYN08052.1"/>
    <property type="molecule type" value="Genomic_DNA"/>
</dbReference>
<accession>A0A7X4KMD1</accession>
<protein>
    <recommendedName>
        <fullName evidence="3">Malate dehydrogenase</fullName>
    </recommendedName>
</protein>
<evidence type="ECO:0000313" key="2">
    <source>
        <dbReference type="Proteomes" id="UP000450676"/>
    </source>
</evidence>
<evidence type="ECO:0008006" key="3">
    <source>
        <dbReference type="Google" id="ProtNLM"/>
    </source>
</evidence>
<name>A0A7X4KMD1_9BURK</name>
<comment type="caution">
    <text evidence="1">The sequence shown here is derived from an EMBL/GenBank/DDBJ whole genome shotgun (WGS) entry which is preliminary data.</text>
</comment>
<dbReference type="Pfam" id="PF18742">
    <property type="entry name" value="DpnII-MboI"/>
    <property type="match status" value="1"/>
</dbReference>
<proteinExistence type="predicted"/>
<dbReference type="Proteomes" id="UP000450676">
    <property type="component" value="Unassembled WGS sequence"/>
</dbReference>
<organism evidence="1 2">
    <name type="scientific">Pseudoduganella aquatica</name>
    <dbReference type="NCBI Taxonomy" id="2660641"/>
    <lineage>
        <taxon>Bacteria</taxon>
        <taxon>Pseudomonadati</taxon>
        <taxon>Pseudomonadota</taxon>
        <taxon>Betaproteobacteria</taxon>
        <taxon>Burkholderiales</taxon>
        <taxon>Oxalobacteraceae</taxon>
        <taxon>Telluria group</taxon>
        <taxon>Pseudoduganella</taxon>
    </lineage>
</organism>
<sequence>MDTPPLPASGQGNVEHLDFLRNLLLNFHQFAMQLRHRHGQRDPVTIEDEYDVQDLLHALLRLKFTDIRPEEYVPSYASKCSRTDFYLPALKTFIEVKKTRDTLRTKELSDQLIIDITRYRAHPGCSRLICFVYDPDGLIQNPAGIESDLNSDSDGFEVLVVIQPQR</sequence>
<gene>
    <name evidence="1" type="ORF">GTP77_11985</name>
</gene>